<evidence type="ECO:0000259" key="3">
    <source>
        <dbReference type="Pfam" id="PF08719"/>
    </source>
</evidence>
<dbReference type="RefSeq" id="WP_095721961.1">
    <property type="nucleotide sequence ID" value="NZ_NTFS01000112.1"/>
</dbReference>
<evidence type="ECO:0000313" key="5">
    <source>
        <dbReference type="Proteomes" id="UP000218238"/>
    </source>
</evidence>
<dbReference type="InterPro" id="IPR037238">
    <property type="entry name" value="YbiA-like_sf"/>
</dbReference>
<dbReference type="EMBL" id="NTFS01000112">
    <property type="protein sequence ID" value="PAX54602.1"/>
    <property type="molecule type" value="Genomic_DNA"/>
</dbReference>
<comment type="catalytic activity">
    <reaction evidence="1">
        <text>5-amino-6-(5-phospho-D-ribosylamino)uracil + H2O = 5,6-diaminouracil + D-ribose 5-phosphate</text>
        <dbReference type="Rhea" id="RHEA:55020"/>
        <dbReference type="ChEBI" id="CHEBI:15377"/>
        <dbReference type="ChEBI" id="CHEBI:46252"/>
        <dbReference type="ChEBI" id="CHEBI:58453"/>
        <dbReference type="ChEBI" id="CHEBI:78346"/>
    </reaction>
</comment>
<protein>
    <submittedName>
        <fullName evidence="4">Swarming motility protein ybiA</fullName>
    </submittedName>
</protein>
<evidence type="ECO:0000256" key="1">
    <source>
        <dbReference type="ARBA" id="ARBA00000022"/>
    </source>
</evidence>
<keyword evidence="5" id="KW-1185">Reference proteome</keyword>
<dbReference type="SUPFAM" id="SSF143990">
    <property type="entry name" value="YbiA-like"/>
    <property type="match status" value="1"/>
</dbReference>
<gene>
    <name evidence="4" type="ORF">CK510_12205</name>
</gene>
<dbReference type="InterPro" id="IPR012816">
    <property type="entry name" value="NADAR"/>
</dbReference>
<reference evidence="4 5" key="1">
    <citation type="submission" date="2017-08" db="EMBL/GenBank/DDBJ databases">
        <title>Draft genome sequence of filamentous cyanobacterium Calothrix elsteri CCALA 953.</title>
        <authorList>
            <person name="Gagunashvili A.N."/>
            <person name="Elster J."/>
            <person name="Andresson O.S."/>
        </authorList>
    </citation>
    <scope>NUCLEOTIDE SEQUENCE [LARGE SCALE GENOMIC DNA]</scope>
    <source>
        <strain evidence="4 5">CCALA 953</strain>
    </source>
</reference>
<dbReference type="NCBIfam" id="TIGR02464">
    <property type="entry name" value="ribofla_fusion"/>
    <property type="match status" value="1"/>
</dbReference>
<proteinExistence type="predicted"/>
<accession>A0A2A2TJ68</accession>
<evidence type="ECO:0000256" key="2">
    <source>
        <dbReference type="ARBA" id="ARBA00000751"/>
    </source>
</evidence>
<dbReference type="Gene3D" id="1.10.357.40">
    <property type="entry name" value="YbiA-like"/>
    <property type="match status" value="1"/>
</dbReference>
<evidence type="ECO:0000313" key="4">
    <source>
        <dbReference type="EMBL" id="PAX54602.1"/>
    </source>
</evidence>
<dbReference type="OrthoDB" id="67297at2"/>
<dbReference type="Pfam" id="PF08719">
    <property type="entry name" value="NADAR"/>
    <property type="match status" value="1"/>
</dbReference>
<dbReference type="Proteomes" id="UP000218238">
    <property type="component" value="Unassembled WGS sequence"/>
</dbReference>
<name>A0A2A2TJ68_9CYAN</name>
<sequence>MTIYFYSTNEEYGAFSNFSHHGIELDRLWWITTEHYFQSQKFEDTAYREKIRTAATPKIAAELGRSRKMPLRKDWEEVKDLIMYKAVLKKFQTHQQLQELLLSTLDEEIIENAPGDYYWGCGKDGSGKNILGKILMDVRKELGNTNKSIIPN</sequence>
<dbReference type="CDD" id="cd15457">
    <property type="entry name" value="NADAR"/>
    <property type="match status" value="1"/>
</dbReference>
<dbReference type="AlphaFoldDB" id="A0A2A2TJ68"/>
<comment type="caution">
    <text evidence="4">The sequence shown here is derived from an EMBL/GenBank/DDBJ whole genome shotgun (WGS) entry which is preliminary data.</text>
</comment>
<organism evidence="4 5">
    <name type="scientific">Brunnivagina elsteri CCALA 953</name>
    <dbReference type="NCBI Taxonomy" id="987040"/>
    <lineage>
        <taxon>Bacteria</taxon>
        <taxon>Bacillati</taxon>
        <taxon>Cyanobacteriota</taxon>
        <taxon>Cyanophyceae</taxon>
        <taxon>Nostocales</taxon>
        <taxon>Calotrichaceae</taxon>
        <taxon>Brunnivagina</taxon>
    </lineage>
</organism>
<comment type="catalytic activity">
    <reaction evidence="2">
        <text>2,5-diamino-6-hydroxy-4-(5-phosphoribosylamino)-pyrimidine + H2O = 2,5,6-triamino-4-hydroxypyrimidine + D-ribose 5-phosphate</text>
        <dbReference type="Rhea" id="RHEA:23436"/>
        <dbReference type="ChEBI" id="CHEBI:15377"/>
        <dbReference type="ChEBI" id="CHEBI:58614"/>
        <dbReference type="ChEBI" id="CHEBI:78346"/>
        <dbReference type="ChEBI" id="CHEBI:137796"/>
    </reaction>
</comment>
<feature type="domain" description="NADAR" evidence="3">
    <location>
        <begin position="4"/>
        <end position="142"/>
    </location>
</feature>